<name>A0A0R2NIY6_9LACO</name>
<dbReference type="AlphaFoldDB" id="A0A0R2NIY6"/>
<dbReference type="CDD" id="cd10033">
    <property type="entry name" value="UDG_like"/>
    <property type="match status" value="1"/>
</dbReference>
<dbReference type="InterPro" id="IPR036895">
    <property type="entry name" value="Uracil-DNA_glycosylase-like_sf"/>
</dbReference>
<proteinExistence type="predicted"/>
<comment type="caution">
    <text evidence="2">The sequence shown here is derived from an EMBL/GenBank/DDBJ whole genome shotgun (WGS) entry which is preliminary data.</text>
</comment>
<accession>A0A0R2NIY6</accession>
<dbReference type="PANTHER" id="PTHR42160:SF1">
    <property type="entry name" value="URACIL-DNA GLYCOSYLASE SUPERFAMILY PROTEIN"/>
    <property type="match status" value="1"/>
</dbReference>
<keyword evidence="3" id="KW-1185">Reference proteome</keyword>
<dbReference type="Proteomes" id="UP000051249">
    <property type="component" value="Unassembled WGS sequence"/>
</dbReference>
<sequence length="192" mass="22406">MNEKDPLFKEIKNAPENKEYTAKGWNPIYSVNPEAEILIIGQAPGKRVQDTEVMWNDKSGDRLRDWMGISRDTFYNSHKIAVIPMDFYYPGRGKSGDLPPRKGVADNWHPRLLELMPNIKLTILIGNYSQKYYLPEDKKLTTTAIVKNYQKYLPKYFPIVHPSPRNNIWLAKNPWFETDVVPELRKIVQQSL</sequence>
<dbReference type="RefSeq" id="WP_057799075.1">
    <property type="nucleotide sequence ID" value="NZ_BJZZ01000011.1"/>
</dbReference>
<evidence type="ECO:0000259" key="1">
    <source>
        <dbReference type="SMART" id="SM00986"/>
    </source>
</evidence>
<dbReference type="PATRIC" id="fig|480391.4.peg.256"/>
<reference evidence="2 3" key="1">
    <citation type="journal article" date="2015" name="Genome Announc.">
        <title>Expanding the biotechnology potential of lactobacilli through comparative genomics of 213 strains and associated genera.</title>
        <authorList>
            <person name="Sun Z."/>
            <person name="Harris H.M."/>
            <person name="McCann A."/>
            <person name="Guo C."/>
            <person name="Argimon S."/>
            <person name="Zhang W."/>
            <person name="Yang X."/>
            <person name="Jeffery I.B."/>
            <person name="Cooney J.C."/>
            <person name="Kagawa T.F."/>
            <person name="Liu W."/>
            <person name="Song Y."/>
            <person name="Salvetti E."/>
            <person name="Wrobel A."/>
            <person name="Rasinkangas P."/>
            <person name="Parkhill J."/>
            <person name="Rea M.C."/>
            <person name="O'Sullivan O."/>
            <person name="Ritari J."/>
            <person name="Douillard F.P."/>
            <person name="Paul Ross R."/>
            <person name="Yang R."/>
            <person name="Briner A.E."/>
            <person name="Felis G.E."/>
            <person name="de Vos W.M."/>
            <person name="Barrangou R."/>
            <person name="Klaenhammer T.R."/>
            <person name="Caufield P.W."/>
            <person name="Cui Y."/>
            <person name="Zhang H."/>
            <person name="O'Toole P.W."/>
        </authorList>
    </citation>
    <scope>NUCLEOTIDE SEQUENCE [LARGE SCALE GENOMIC DNA]</scope>
    <source>
        <strain evidence="2 3">DSM 23026</strain>
    </source>
</reference>
<organism evidence="2 3">
    <name type="scientific">Pediococcus argentinicus</name>
    <dbReference type="NCBI Taxonomy" id="480391"/>
    <lineage>
        <taxon>Bacteria</taxon>
        <taxon>Bacillati</taxon>
        <taxon>Bacillota</taxon>
        <taxon>Bacilli</taxon>
        <taxon>Lactobacillales</taxon>
        <taxon>Lactobacillaceae</taxon>
        <taxon>Pediococcus</taxon>
    </lineage>
</organism>
<dbReference type="InterPro" id="IPR005122">
    <property type="entry name" value="Uracil-DNA_glycosylase-like"/>
</dbReference>
<evidence type="ECO:0000313" key="2">
    <source>
        <dbReference type="EMBL" id="KRO25308.1"/>
    </source>
</evidence>
<dbReference type="InterPro" id="IPR047124">
    <property type="entry name" value="HI_0220.2"/>
</dbReference>
<dbReference type="EMBL" id="JQCQ01000012">
    <property type="protein sequence ID" value="KRO25308.1"/>
    <property type="molecule type" value="Genomic_DNA"/>
</dbReference>
<dbReference type="SMART" id="SM00986">
    <property type="entry name" value="UDG"/>
    <property type="match status" value="1"/>
</dbReference>
<dbReference type="SUPFAM" id="SSF52141">
    <property type="entry name" value="Uracil-DNA glycosylase-like"/>
    <property type="match status" value="1"/>
</dbReference>
<dbReference type="Pfam" id="PF03167">
    <property type="entry name" value="UDG"/>
    <property type="match status" value="1"/>
</dbReference>
<dbReference type="OrthoDB" id="9789139at2"/>
<feature type="domain" description="Uracil-DNA glycosylase-like" evidence="1">
    <location>
        <begin position="28"/>
        <end position="185"/>
    </location>
</feature>
<dbReference type="SMART" id="SM00987">
    <property type="entry name" value="UreE_C"/>
    <property type="match status" value="1"/>
</dbReference>
<dbReference type="Gene3D" id="3.40.470.10">
    <property type="entry name" value="Uracil-DNA glycosylase-like domain"/>
    <property type="match status" value="1"/>
</dbReference>
<evidence type="ECO:0000313" key="3">
    <source>
        <dbReference type="Proteomes" id="UP000051249"/>
    </source>
</evidence>
<dbReference type="PANTHER" id="PTHR42160">
    <property type="entry name" value="URACIL-DNA GLYCOSYLASE SUPERFAMILY PROTEIN"/>
    <property type="match status" value="1"/>
</dbReference>
<protein>
    <submittedName>
        <fullName evidence="2">Uracil-DNA glycosylase</fullName>
    </submittedName>
</protein>
<gene>
    <name evidence="2" type="ORF">IV88_GL000253</name>
</gene>